<proteinExistence type="predicted"/>
<dbReference type="EMBL" id="GBXM01018051">
    <property type="protein sequence ID" value="JAH90526.1"/>
    <property type="molecule type" value="Transcribed_RNA"/>
</dbReference>
<protein>
    <submittedName>
        <fullName evidence="1">Uncharacterized protein</fullName>
    </submittedName>
</protein>
<reference evidence="1" key="1">
    <citation type="submission" date="2014-11" db="EMBL/GenBank/DDBJ databases">
        <authorList>
            <person name="Amaro Gonzalez C."/>
        </authorList>
    </citation>
    <scope>NUCLEOTIDE SEQUENCE</scope>
</reference>
<organism evidence="1">
    <name type="scientific">Anguilla anguilla</name>
    <name type="common">European freshwater eel</name>
    <name type="synonym">Muraena anguilla</name>
    <dbReference type="NCBI Taxonomy" id="7936"/>
    <lineage>
        <taxon>Eukaryota</taxon>
        <taxon>Metazoa</taxon>
        <taxon>Chordata</taxon>
        <taxon>Craniata</taxon>
        <taxon>Vertebrata</taxon>
        <taxon>Euteleostomi</taxon>
        <taxon>Actinopterygii</taxon>
        <taxon>Neopterygii</taxon>
        <taxon>Teleostei</taxon>
        <taxon>Anguilliformes</taxon>
        <taxon>Anguillidae</taxon>
        <taxon>Anguilla</taxon>
    </lineage>
</organism>
<evidence type="ECO:0000313" key="1">
    <source>
        <dbReference type="EMBL" id="JAH90526.1"/>
    </source>
</evidence>
<name>A0A0E9WJQ9_ANGAN</name>
<accession>A0A0E9WJQ9</accession>
<dbReference type="AlphaFoldDB" id="A0A0E9WJQ9"/>
<sequence length="48" mass="5938">MHLFSSRLRYRIYKKKNKKKETWKITSYFPSTNIKTKKMLQSYCSVFV</sequence>
<reference evidence="1" key="2">
    <citation type="journal article" date="2015" name="Fish Shellfish Immunol.">
        <title>Early steps in the European eel (Anguilla anguilla)-Vibrio vulnificus interaction in the gills: Role of the RtxA13 toxin.</title>
        <authorList>
            <person name="Callol A."/>
            <person name="Pajuelo D."/>
            <person name="Ebbesson L."/>
            <person name="Teles M."/>
            <person name="MacKenzie S."/>
            <person name="Amaro C."/>
        </authorList>
    </citation>
    <scope>NUCLEOTIDE SEQUENCE</scope>
</reference>